<dbReference type="Gene3D" id="3.30.420.480">
    <property type="entry name" value="Domain of unknown function (DUF4445)"/>
    <property type="match status" value="1"/>
</dbReference>
<dbReference type="CDD" id="cd00207">
    <property type="entry name" value="fer2"/>
    <property type="match status" value="1"/>
</dbReference>
<evidence type="ECO:0000313" key="2">
    <source>
        <dbReference type="EMBL" id="MBC5997699.1"/>
    </source>
</evidence>
<comment type="caution">
    <text evidence="2">The sequence shown here is derived from an EMBL/GenBank/DDBJ whole genome shotgun (WGS) entry which is preliminary data.</text>
</comment>
<proteinExistence type="predicted"/>
<name>A0ABR7JS16_9FIRM</name>
<dbReference type="Pfam" id="PF00111">
    <property type="entry name" value="Fer2"/>
    <property type="match status" value="1"/>
</dbReference>
<dbReference type="Pfam" id="PF14574">
    <property type="entry name" value="RACo_C_ter"/>
    <property type="match status" value="1"/>
</dbReference>
<organism evidence="2 3">
    <name type="scientific">Romboutsia faecis</name>
    <dbReference type="NCBI Taxonomy" id="2764597"/>
    <lineage>
        <taxon>Bacteria</taxon>
        <taxon>Bacillati</taxon>
        <taxon>Bacillota</taxon>
        <taxon>Clostridia</taxon>
        <taxon>Peptostreptococcales</taxon>
        <taxon>Peptostreptococcaceae</taxon>
        <taxon>Romboutsia</taxon>
    </lineage>
</organism>
<gene>
    <name evidence="2" type="ORF">H8923_13075</name>
</gene>
<keyword evidence="3" id="KW-1185">Reference proteome</keyword>
<dbReference type="PANTHER" id="PTHR42895">
    <property type="entry name" value="IRON-SULFUR CLUSTER-BINDING PROTEIN-RELATED"/>
    <property type="match status" value="1"/>
</dbReference>
<evidence type="ECO:0000313" key="3">
    <source>
        <dbReference type="Proteomes" id="UP000609849"/>
    </source>
</evidence>
<dbReference type="EMBL" id="JACRWE010000006">
    <property type="protein sequence ID" value="MBC5997699.1"/>
    <property type="molecule type" value="Genomic_DNA"/>
</dbReference>
<protein>
    <submittedName>
        <fullName evidence="2">DUF4445 domain-containing protein</fullName>
    </submittedName>
</protein>
<reference evidence="2 3" key="1">
    <citation type="submission" date="2020-08" db="EMBL/GenBank/DDBJ databases">
        <authorList>
            <person name="Liu C."/>
            <person name="Sun Q."/>
        </authorList>
    </citation>
    <scope>NUCLEOTIDE SEQUENCE [LARGE SCALE GENOMIC DNA]</scope>
    <source>
        <strain evidence="2 3">NSJ-18</strain>
    </source>
</reference>
<dbReference type="InterPro" id="IPR052911">
    <property type="entry name" value="Corrinoid_activation_enz"/>
</dbReference>
<dbReference type="Proteomes" id="UP000609849">
    <property type="component" value="Unassembled WGS sequence"/>
</dbReference>
<dbReference type="InterPro" id="IPR040506">
    <property type="entry name" value="RACo_linker"/>
</dbReference>
<dbReference type="Gene3D" id="3.10.20.880">
    <property type="match status" value="1"/>
</dbReference>
<sequence length="602" mass="67080">MSNKYKLCINYKYNKRLILEVNSGENLLEILRNNQIPIENSCSGKGNCGKCMVKVINKPIPYSKQDIKHFSKEQIDNGFRLACTLKINEDLEIIVPYNNENMKVLISGVNGMLDVDPTVKKQIIKLDKPRLEDQRSEHNRLSDALRIDDLKIDINYLCKIEDILKEENYYISATTYKNKLLHLEGKNKIKNNYGLAIDIGTTTIAMYILNLNTGEEIDVVSQVNKQRNYGADVISRIFFTMENEDGSKILRDSIINQLNDMIGILCSNNNISSNNIYNAVIAGNTTMIHLLLKLPCKSISLAPFIPISTKELEYEGKDLGIDINGVISIMPGIASYVGSDITAGIISSNLTKNEKYSLLLDLGTNGEMALGNKDEVITCSTAAGPAFEGANIKYGIGGVKGAICKVDLSKDKVYETIENINPIGICGSGVLDGVGQLLKYNIIDETGRIYDIDELDENISNDRIVEIDNMKQFILENNNNIISITQKDIREVQLAKAAICAGIQILLKERNLNVNDIENVYIGGGFGNFMNVDSCIEIGMIPKELKDKITSIGNCAGHGAKMYLLSKNIRDDTKQIINKSTYIELSKRPDFQEYFVDCITLE</sequence>
<dbReference type="InterPro" id="IPR027980">
    <property type="entry name" value="RACo_C"/>
</dbReference>
<dbReference type="InterPro" id="IPR042259">
    <property type="entry name" value="Raco-like_middle_sf"/>
</dbReference>
<dbReference type="InterPro" id="IPR041414">
    <property type="entry name" value="Raco-like_middle"/>
</dbReference>
<accession>A0ABR7JS16</accession>
<dbReference type="RefSeq" id="WP_153972351.1">
    <property type="nucleotide sequence ID" value="NZ_JACRWE010000006.1"/>
</dbReference>
<evidence type="ECO:0000259" key="1">
    <source>
        <dbReference type="PROSITE" id="PS51085"/>
    </source>
</evidence>
<dbReference type="InterPro" id="IPR036010">
    <property type="entry name" value="2Fe-2S_ferredoxin-like_sf"/>
</dbReference>
<dbReference type="Pfam" id="PF17650">
    <property type="entry name" value="RACo_linker"/>
    <property type="match status" value="1"/>
</dbReference>
<dbReference type="Pfam" id="PF17651">
    <property type="entry name" value="Raco_middle"/>
    <property type="match status" value="1"/>
</dbReference>
<dbReference type="SUPFAM" id="SSF54292">
    <property type="entry name" value="2Fe-2S ferredoxin-like"/>
    <property type="match status" value="1"/>
</dbReference>
<dbReference type="InterPro" id="IPR001041">
    <property type="entry name" value="2Fe-2S_ferredoxin-type"/>
</dbReference>
<dbReference type="PANTHER" id="PTHR42895:SF2">
    <property type="entry name" value="IRON-SULFUR CLUSTER PROTEIN"/>
    <property type="match status" value="1"/>
</dbReference>
<dbReference type="Gene3D" id="3.10.20.30">
    <property type="match status" value="1"/>
</dbReference>
<dbReference type="InterPro" id="IPR012675">
    <property type="entry name" value="Beta-grasp_dom_sf"/>
</dbReference>
<feature type="domain" description="2Fe-2S ferredoxin-type" evidence="1">
    <location>
        <begin position="5"/>
        <end position="99"/>
    </location>
</feature>
<dbReference type="PROSITE" id="PS51085">
    <property type="entry name" value="2FE2S_FER_2"/>
    <property type="match status" value="1"/>
</dbReference>